<reference evidence="6 7" key="1">
    <citation type="submission" date="2020-08" db="EMBL/GenBank/DDBJ databases">
        <authorList>
            <person name="Hejnol A."/>
        </authorList>
    </citation>
    <scope>NUCLEOTIDE SEQUENCE [LARGE SCALE GENOMIC DNA]</scope>
</reference>
<dbReference type="Gene3D" id="3.60.40.10">
    <property type="entry name" value="PPM-type phosphatase domain"/>
    <property type="match status" value="1"/>
</dbReference>
<dbReference type="GO" id="GO:0005739">
    <property type="term" value="C:mitochondrion"/>
    <property type="evidence" value="ECO:0007669"/>
    <property type="project" value="TreeGrafter"/>
</dbReference>
<evidence type="ECO:0000313" key="7">
    <source>
        <dbReference type="Proteomes" id="UP000549394"/>
    </source>
</evidence>
<dbReference type="OrthoDB" id="10264738at2759"/>
<gene>
    <name evidence="6" type="ORF">DGYR_LOCUS9856</name>
</gene>
<evidence type="ECO:0000259" key="5">
    <source>
        <dbReference type="PROSITE" id="PS51746"/>
    </source>
</evidence>
<dbReference type="PROSITE" id="PS51746">
    <property type="entry name" value="PPM_2"/>
    <property type="match status" value="1"/>
</dbReference>
<dbReference type="PANTHER" id="PTHR13832:SF354">
    <property type="entry name" value="GM14138P"/>
    <property type="match status" value="1"/>
</dbReference>
<evidence type="ECO:0000256" key="3">
    <source>
        <dbReference type="ARBA" id="ARBA00022912"/>
    </source>
</evidence>
<dbReference type="SMART" id="SM00332">
    <property type="entry name" value="PP2Cc"/>
    <property type="match status" value="1"/>
</dbReference>
<evidence type="ECO:0000313" key="6">
    <source>
        <dbReference type="EMBL" id="CAD5121985.1"/>
    </source>
</evidence>
<sequence length="435" mass="47770">MATTLGRFKNAMSKVIVNFSGPANGADSYSEAEKYLQYSRPKFLNLTEDEVKASADHSLRPIIVPRETGQSTSNVCFGYAECINAGKSDLNEDQAHVDRILISQLPEEEGSGDKDEPIECEYFGIFDGHAGSGAALLARNFLQDHLQEELCKVKSLLFADRPACTCLGPTIIKHDDLIIGALEQAYARTDEKIKQLRASGGCTALVVLKFKNVVYVANAGDSRAVLIRGDGSPPEALSFDHTPDSERNRLEEVAALKPHLLHGVFTADLWQKRPSAKDVGSWFLCKPAGKKGWIKKKVEEEDLKSPLIFGSAKKARLLATIGVTRGLGDHFLQVQSTDIYIKPFLSSKPEIRKLELEKDDLIVMATDGLWDVVSNQSAADKIRNVLKQHEETDGRRYNALALELVMQAQNADVSPTGQLSLDDISVFVVPMDSAI</sequence>
<dbReference type="Pfam" id="PF00481">
    <property type="entry name" value="PP2C"/>
    <property type="match status" value="2"/>
</dbReference>
<comment type="caution">
    <text evidence="6">The sequence shown here is derived from an EMBL/GenBank/DDBJ whole genome shotgun (WGS) entry which is preliminary data.</text>
</comment>
<evidence type="ECO:0000256" key="2">
    <source>
        <dbReference type="ARBA" id="ARBA00022801"/>
    </source>
</evidence>
<organism evidence="6 7">
    <name type="scientific">Dimorphilus gyrociliatus</name>
    <dbReference type="NCBI Taxonomy" id="2664684"/>
    <lineage>
        <taxon>Eukaryota</taxon>
        <taxon>Metazoa</taxon>
        <taxon>Spiralia</taxon>
        <taxon>Lophotrochozoa</taxon>
        <taxon>Annelida</taxon>
        <taxon>Polychaeta</taxon>
        <taxon>Polychaeta incertae sedis</taxon>
        <taxon>Dinophilidae</taxon>
        <taxon>Dimorphilus</taxon>
    </lineage>
</organism>
<dbReference type="InterPro" id="IPR000222">
    <property type="entry name" value="PP2C_BS"/>
</dbReference>
<keyword evidence="7" id="KW-1185">Reference proteome</keyword>
<dbReference type="PANTHER" id="PTHR13832">
    <property type="entry name" value="PROTEIN PHOSPHATASE 2C"/>
    <property type="match status" value="1"/>
</dbReference>
<dbReference type="AlphaFoldDB" id="A0A7I8W1L1"/>
<comment type="similarity">
    <text evidence="4">Belongs to the PP2C family.</text>
</comment>
<dbReference type="CDD" id="cd00143">
    <property type="entry name" value="PP2Cc"/>
    <property type="match status" value="1"/>
</dbReference>
<proteinExistence type="inferred from homology"/>
<evidence type="ECO:0000256" key="4">
    <source>
        <dbReference type="RuleBase" id="RU003465"/>
    </source>
</evidence>
<name>A0A7I8W1L1_9ANNE</name>
<dbReference type="SUPFAM" id="SSF81606">
    <property type="entry name" value="PP2C-like"/>
    <property type="match status" value="1"/>
</dbReference>
<accession>A0A7I8W1L1</accession>
<dbReference type="InterPro" id="IPR015655">
    <property type="entry name" value="PP2C"/>
</dbReference>
<keyword evidence="1" id="KW-0479">Metal-binding</keyword>
<keyword evidence="2 4" id="KW-0378">Hydrolase</keyword>
<feature type="domain" description="PPM-type phosphatase" evidence="5">
    <location>
        <begin position="78"/>
        <end position="431"/>
    </location>
</feature>
<dbReference type="Proteomes" id="UP000549394">
    <property type="component" value="Unassembled WGS sequence"/>
</dbReference>
<dbReference type="GO" id="GO:0046872">
    <property type="term" value="F:metal ion binding"/>
    <property type="evidence" value="ECO:0007669"/>
    <property type="project" value="UniProtKB-KW"/>
</dbReference>
<dbReference type="InterPro" id="IPR001932">
    <property type="entry name" value="PPM-type_phosphatase-like_dom"/>
</dbReference>
<protein>
    <submittedName>
        <fullName evidence="6">DgyrCDS10438</fullName>
    </submittedName>
</protein>
<keyword evidence="3 4" id="KW-0904">Protein phosphatase</keyword>
<dbReference type="PROSITE" id="PS01032">
    <property type="entry name" value="PPM_1"/>
    <property type="match status" value="1"/>
</dbReference>
<dbReference type="InterPro" id="IPR036457">
    <property type="entry name" value="PPM-type-like_dom_sf"/>
</dbReference>
<dbReference type="GO" id="GO:0004741">
    <property type="term" value="F:[pyruvate dehydrogenase (acetyl-transferring)]-phosphatase activity"/>
    <property type="evidence" value="ECO:0007669"/>
    <property type="project" value="TreeGrafter"/>
</dbReference>
<dbReference type="SMART" id="SM00331">
    <property type="entry name" value="PP2C_SIG"/>
    <property type="match status" value="1"/>
</dbReference>
<evidence type="ECO:0000256" key="1">
    <source>
        <dbReference type="ARBA" id="ARBA00022723"/>
    </source>
</evidence>
<dbReference type="EMBL" id="CAJFCJ010000015">
    <property type="protein sequence ID" value="CAD5121985.1"/>
    <property type="molecule type" value="Genomic_DNA"/>
</dbReference>